<dbReference type="InterPro" id="IPR023353">
    <property type="entry name" value="LemA-like_dom_sf"/>
</dbReference>
<sequence length="175" mass="18477">MAGEAIGGWALAAVLLFWGVGAYNRLVRLRAEIVRRFGAVDARWRERHALLLQLADALAALLASAQPRVEVLRTACAQGEAARLHASRHPGAPGAIASLGLADEILAEARARLPLPARAGTDLPTLDAQLGQADTAFAFARSEFNAAVAAYNVAVAEQPTIWLARLVGFRPAGLL</sequence>
<dbReference type="AlphaFoldDB" id="A0A7Y6TV58"/>
<dbReference type="Pfam" id="PF04011">
    <property type="entry name" value="LemA"/>
    <property type="match status" value="1"/>
</dbReference>
<evidence type="ECO:0008006" key="9">
    <source>
        <dbReference type="Google" id="ProtNLM"/>
    </source>
</evidence>
<dbReference type="SUPFAM" id="SSF140478">
    <property type="entry name" value="LemA-like"/>
    <property type="match status" value="1"/>
</dbReference>
<reference evidence="7 8" key="1">
    <citation type="submission" date="2020-06" db="EMBL/GenBank/DDBJ databases">
        <title>Schlegella sp. ID0723 isolated from air conditioner.</title>
        <authorList>
            <person name="Kim D.Y."/>
            <person name="Kim D.-U."/>
        </authorList>
    </citation>
    <scope>NUCLEOTIDE SEQUENCE [LARGE SCALE GENOMIC DNA]</scope>
    <source>
        <strain evidence="7 8">ID0723</strain>
    </source>
</reference>
<comment type="caution">
    <text evidence="7">The sequence shown here is derived from an EMBL/GenBank/DDBJ whole genome shotgun (WGS) entry which is preliminary data.</text>
</comment>
<proteinExistence type="inferred from homology"/>
<gene>
    <name evidence="7" type="ORF">HQN59_02370</name>
</gene>
<keyword evidence="3 6" id="KW-0812">Transmembrane</keyword>
<dbReference type="RefSeq" id="WP_176065669.1">
    <property type="nucleotide sequence ID" value="NZ_JABWMJ010000001.1"/>
</dbReference>
<keyword evidence="8" id="KW-1185">Reference proteome</keyword>
<organism evidence="7 8">
    <name type="scientific">Piscinibacter koreensis</name>
    <dbReference type="NCBI Taxonomy" id="2742824"/>
    <lineage>
        <taxon>Bacteria</taxon>
        <taxon>Pseudomonadati</taxon>
        <taxon>Pseudomonadota</taxon>
        <taxon>Betaproteobacteria</taxon>
        <taxon>Burkholderiales</taxon>
        <taxon>Sphaerotilaceae</taxon>
        <taxon>Piscinibacter</taxon>
    </lineage>
</organism>
<evidence type="ECO:0000313" key="8">
    <source>
        <dbReference type="Proteomes" id="UP000529637"/>
    </source>
</evidence>
<keyword evidence="4 6" id="KW-1133">Transmembrane helix</keyword>
<keyword evidence="5 6" id="KW-0472">Membrane</keyword>
<evidence type="ECO:0000256" key="1">
    <source>
        <dbReference type="ARBA" id="ARBA00004167"/>
    </source>
</evidence>
<dbReference type="Gene3D" id="1.20.1440.20">
    <property type="entry name" value="LemA-like domain"/>
    <property type="match status" value="1"/>
</dbReference>
<evidence type="ECO:0000256" key="6">
    <source>
        <dbReference type="SAM" id="Phobius"/>
    </source>
</evidence>
<protein>
    <recommendedName>
        <fullName evidence="9">LemA family protein</fullName>
    </recommendedName>
</protein>
<dbReference type="InterPro" id="IPR007156">
    <property type="entry name" value="MamQ_LemA"/>
</dbReference>
<dbReference type="EMBL" id="JABWMJ010000001">
    <property type="protein sequence ID" value="NUZ04596.1"/>
    <property type="molecule type" value="Genomic_DNA"/>
</dbReference>
<comment type="similarity">
    <text evidence="2">Belongs to the LemA family.</text>
</comment>
<accession>A0A7Y6TV58</accession>
<name>A0A7Y6TV58_9BURK</name>
<comment type="subcellular location">
    <subcellularLocation>
        <location evidence="1">Membrane</location>
        <topology evidence="1">Single-pass membrane protein</topology>
    </subcellularLocation>
</comment>
<evidence type="ECO:0000256" key="2">
    <source>
        <dbReference type="ARBA" id="ARBA00008854"/>
    </source>
</evidence>
<evidence type="ECO:0000256" key="5">
    <source>
        <dbReference type="ARBA" id="ARBA00023136"/>
    </source>
</evidence>
<dbReference type="Proteomes" id="UP000529637">
    <property type="component" value="Unassembled WGS sequence"/>
</dbReference>
<evidence type="ECO:0000256" key="4">
    <source>
        <dbReference type="ARBA" id="ARBA00022989"/>
    </source>
</evidence>
<dbReference type="GO" id="GO:0016020">
    <property type="term" value="C:membrane"/>
    <property type="evidence" value="ECO:0007669"/>
    <property type="project" value="UniProtKB-SubCell"/>
</dbReference>
<feature type="transmembrane region" description="Helical" evidence="6">
    <location>
        <begin position="6"/>
        <end position="26"/>
    </location>
</feature>
<evidence type="ECO:0000313" key="7">
    <source>
        <dbReference type="EMBL" id="NUZ04596.1"/>
    </source>
</evidence>
<evidence type="ECO:0000256" key="3">
    <source>
        <dbReference type="ARBA" id="ARBA00022692"/>
    </source>
</evidence>